<evidence type="ECO:0000313" key="4">
    <source>
        <dbReference type="Proteomes" id="UP001305647"/>
    </source>
</evidence>
<reference evidence="3" key="1">
    <citation type="journal article" date="2023" name="Mol. Phylogenet. Evol.">
        <title>Genome-scale phylogeny and comparative genomics of the fungal order Sordariales.</title>
        <authorList>
            <person name="Hensen N."/>
            <person name="Bonometti L."/>
            <person name="Westerberg I."/>
            <person name="Brannstrom I.O."/>
            <person name="Guillou S."/>
            <person name="Cros-Aarteil S."/>
            <person name="Calhoun S."/>
            <person name="Haridas S."/>
            <person name="Kuo A."/>
            <person name="Mondo S."/>
            <person name="Pangilinan J."/>
            <person name="Riley R."/>
            <person name="LaButti K."/>
            <person name="Andreopoulos B."/>
            <person name="Lipzen A."/>
            <person name="Chen C."/>
            <person name="Yan M."/>
            <person name="Daum C."/>
            <person name="Ng V."/>
            <person name="Clum A."/>
            <person name="Steindorff A."/>
            <person name="Ohm R.A."/>
            <person name="Martin F."/>
            <person name="Silar P."/>
            <person name="Natvig D.O."/>
            <person name="Lalanne C."/>
            <person name="Gautier V."/>
            <person name="Ament-Velasquez S.L."/>
            <person name="Kruys A."/>
            <person name="Hutchinson M.I."/>
            <person name="Powell A.J."/>
            <person name="Barry K."/>
            <person name="Miller A.N."/>
            <person name="Grigoriev I.V."/>
            <person name="Debuchy R."/>
            <person name="Gladieux P."/>
            <person name="Hiltunen Thoren M."/>
            <person name="Johannesson H."/>
        </authorList>
    </citation>
    <scope>NUCLEOTIDE SEQUENCE</scope>
    <source>
        <strain evidence="3">CBS 757.83</strain>
    </source>
</reference>
<gene>
    <name evidence="3" type="ORF">N658DRAFT_520411</name>
</gene>
<dbReference type="AlphaFoldDB" id="A0AAN6QB66"/>
<keyword evidence="2" id="KW-0472">Membrane</keyword>
<reference evidence="3" key="2">
    <citation type="submission" date="2023-05" db="EMBL/GenBank/DDBJ databases">
        <authorList>
            <consortium name="Lawrence Berkeley National Laboratory"/>
            <person name="Steindorff A."/>
            <person name="Hensen N."/>
            <person name="Bonometti L."/>
            <person name="Westerberg I."/>
            <person name="Brannstrom I.O."/>
            <person name="Guillou S."/>
            <person name="Cros-Aarteil S."/>
            <person name="Calhoun S."/>
            <person name="Haridas S."/>
            <person name="Kuo A."/>
            <person name="Mondo S."/>
            <person name="Pangilinan J."/>
            <person name="Riley R."/>
            <person name="Labutti K."/>
            <person name="Andreopoulos B."/>
            <person name="Lipzen A."/>
            <person name="Chen C."/>
            <person name="Yanf M."/>
            <person name="Daum C."/>
            <person name="Ng V."/>
            <person name="Clum A."/>
            <person name="Ohm R."/>
            <person name="Martin F."/>
            <person name="Silar P."/>
            <person name="Natvig D."/>
            <person name="Lalanne C."/>
            <person name="Gautier V."/>
            <person name="Ament-Velasquez S.L."/>
            <person name="Kruys A."/>
            <person name="Hutchinson M.I."/>
            <person name="Powell A.J."/>
            <person name="Barry K."/>
            <person name="Miller A.N."/>
            <person name="Grigoriev I.V."/>
            <person name="Debuchy R."/>
            <person name="Gladieux P."/>
            <person name="Thoren M.H."/>
            <person name="Johannesson H."/>
        </authorList>
    </citation>
    <scope>NUCLEOTIDE SEQUENCE</scope>
    <source>
        <strain evidence="3">CBS 757.83</strain>
    </source>
</reference>
<feature type="transmembrane region" description="Helical" evidence="2">
    <location>
        <begin position="260"/>
        <end position="285"/>
    </location>
</feature>
<sequence>MGDHTGLLGTLLGPITTAWSMPPSCTVHVLNCATCTRGYRGQRCVDNSGGGKPEDYSGCWPPATPRAGTPQHPFAGWGFYSPGLACPTGYMAACTAEHGGRAEWDIEFTLLPGETAIGCCPQGFHCTNLFGNTCLSTASTGAPSISAVTGFCSGTELVNVGQLTLPTAIITASSGTGAPAPVQTETRPVTLYAPMFQLNYQSSDMAALSPSTSMGATATGSTSAPNDSSNAATDSSSSSPAASNAPVAASESNQPGLSTAALVGIAVGAAVGTILLAAVVSWVWIKRRRQRAAQTVGPDGIGGAGETKFDTGYYGNHAVHGWAPSELAAHRWAPSELEPSHGSSELPAGTPRNKSYYEPRSPAELG</sequence>
<name>A0AAN6QB66_9PEZI</name>
<feature type="region of interest" description="Disordered" evidence="1">
    <location>
        <begin position="211"/>
        <end position="252"/>
    </location>
</feature>
<evidence type="ECO:0000256" key="1">
    <source>
        <dbReference type="SAM" id="MobiDB-lite"/>
    </source>
</evidence>
<keyword evidence="2" id="KW-1133">Transmembrane helix</keyword>
<organism evidence="3 4">
    <name type="scientific">Parathielavia hyrcaniae</name>
    <dbReference type="NCBI Taxonomy" id="113614"/>
    <lineage>
        <taxon>Eukaryota</taxon>
        <taxon>Fungi</taxon>
        <taxon>Dikarya</taxon>
        <taxon>Ascomycota</taxon>
        <taxon>Pezizomycotina</taxon>
        <taxon>Sordariomycetes</taxon>
        <taxon>Sordariomycetidae</taxon>
        <taxon>Sordariales</taxon>
        <taxon>Chaetomiaceae</taxon>
        <taxon>Parathielavia</taxon>
    </lineage>
</organism>
<evidence type="ECO:0000313" key="3">
    <source>
        <dbReference type="EMBL" id="KAK4106968.1"/>
    </source>
</evidence>
<proteinExistence type="predicted"/>
<feature type="compositionally biased region" description="Low complexity" evidence="1">
    <location>
        <begin position="211"/>
        <end position="250"/>
    </location>
</feature>
<feature type="region of interest" description="Disordered" evidence="1">
    <location>
        <begin position="333"/>
        <end position="366"/>
    </location>
</feature>
<dbReference type="Proteomes" id="UP001305647">
    <property type="component" value="Unassembled WGS sequence"/>
</dbReference>
<keyword evidence="2" id="KW-0812">Transmembrane</keyword>
<protein>
    <submittedName>
        <fullName evidence="3">Uncharacterized protein</fullName>
    </submittedName>
</protein>
<comment type="caution">
    <text evidence="3">The sequence shown here is derived from an EMBL/GenBank/DDBJ whole genome shotgun (WGS) entry which is preliminary data.</text>
</comment>
<keyword evidence="4" id="KW-1185">Reference proteome</keyword>
<accession>A0AAN6QB66</accession>
<evidence type="ECO:0000256" key="2">
    <source>
        <dbReference type="SAM" id="Phobius"/>
    </source>
</evidence>
<dbReference type="EMBL" id="MU863624">
    <property type="protein sequence ID" value="KAK4106968.1"/>
    <property type="molecule type" value="Genomic_DNA"/>
</dbReference>